<dbReference type="InterPro" id="IPR001031">
    <property type="entry name" value="Thioesterase"/>
</dbReference>
<dbReference type="PANTHER" id="PTHR11487">
    <property type="entry name" value="THIOESTERASE"/>
    <property type="match status" value="1"/>
</dbReference>
<dbReference type="Pfam" id="PF04738">
    <property type="entry name" value="Lant_dehydr_N"/>
    <property type="match status" value="2"/>
</dbReference>
<dbReference type="InterPro" id="IPR006827">
    <property type="entry name" value="Lant_deHydtase_N"/>
</dbReference>
<evidence type="ECO:0000313" key="5">
    <source>
        <dbReference type="Proteomes" id="UP001597368"/>
    </source>
</evidence>
<dbReference type="Pfam" id="PF00975">
    <property type="entry name" value="Thioesterase"/>
    <property type="match status" value="1"/>
</dbReference>
<reference evidence="5" key="1">
    <citation type="journal article" date="2019" name="Int. J. Syst. Evol. Microbiol.">
        <title>The Global Catalogue of Microorganisms (GCM) 10K type strain sequencing project: providing services to taxonomists for standard genome sequencing and annotation.</title>
        <authorList>
            <consortium name="The Broad Institute Genomics Platform"/>
            <consortium name="The Broad Institute Genome Sequencing Center for Infectious Disease"/>
            <person name="Wu L."/>
            <person name="Ma J."/>
        </authorList>
    </citation>
    <scope>NUCLEOTIDE SEQUENCE [LARGE SCALE GENOMIC DNA]</scope>
    <source>
        <strain evidence="5">ICMP 6774ER</strain>
    </source>
</reference>
<organism evidence="4 5">
    <name type="scientific">Nonomuraea mangrovi</name>
    <dbReference type="NCBI Taxonomy" id="2316207"/>
    <lineage>
        <taxon>Bacteria</taxon>
        <taxon>Bacillati</taxon>
        <taxon>Actinomycetota</taxon>
        <taxon>Actinomycetes</taxon>
        <taxon>Streptosporangiales</taxon>
        <taxon>Streptosporangiaceae</taxon>
        <taxon>Nonomuraea</taxon>
    </lineage>
</organism>
<dbReference type="RefSeq" id="WP_379575201.1">
    <property type="nucleotide sequence ID" value="NZ_JBHUFV010000038.1"/>
</dbReference>
<keyword evidence="5" id="KW-1185">Reference proteome</keyword>
<sequence length="1012" mass="111108">MRPDTWLDRWFSVPQPRHSAPMQLFCLPWAGAGAGAFQGWAAAAGPGIEVLPMVLPGREGRFLEPFGIDIGELADAVSARADRPYAIYGHSMGGRLGFEVTRELTRRGERLPQRLYLGGCRPPDHVEPLGVLSEVSDEELIARLTELGGLPEELVAEPELCELLLPVLRADFTWLHEYVYQPGPPIEVPIEAFAGADDKSISVEAMRGWARHTSAGFTLSVEPGGHFFLRERRDHILDRVRDSGPDARVSDHRMPLGDTGWWVWSEALLRSTGFPADGLARLSAPGCAQAADALLSGELAAEDLDKILAEAGHELGDELTRIAADPLFREAITWQNRGALVALDALSRGGRRDSKRRERERVAVKYWQRYSAKNETVGFFGPVTWVRCTEDGPALEVLPGERLLSDRRVYFEDWALRAYAAKLAEDLAVRRWLPPALQPQLILDGRQVRRPAQPPVPVSAAEALLLSRCDGTRRAVDVAAEVAGQAGIRTEADAYLQLDLLVERGLLTWQGDVPQSPHAEEHLRRMLAGIEDPAARERAHAGLERLVSAKREVARAAGDPDALRAALEALSTVFSEVTGTDPVRRTGQTYAGRGLVYEDTTRDVRVTVGKPLMDGIAEPMALMLQAARWLTAELATAYGRALRELYEDLRADGPVLLSDLWYLAQGMLFGAGPRPVDAIAEEFARRWSELFGLDHVDQDTAELTFTARELAASDAFAAAGPGWSDGRLHSPDLQICADSVEAVNRGDYLVVMGEMHAAWATFDCAVFTLAHPDPGPLRDALAEDLGTDRVRPLYPVEWPRYTGRVAHGLEHPTDIELGWTAAPGADPGRLVPATAVPVDEVDGELVATMPDGRSRPLLEVFSQLVSIHAVDGFKLVGGDRHTPRITIDRLVVARRTWRTTVDATGLADVGGERARYLAVRRWRRELGLPEQVFVKLSTEIKPLYVDLTSPVFADLLCSMVRSARLGAGQDVRLVISEMLPGPSQTWLSDAEGRRYFTELRMHMVDPLPGGAG</sequence>
<dbReference type="Proteomes" id="UP001597368">
    <property type="component" value="Unassembled WGS sequence"/>
</dbReference>
<feature type="domain" description="Lantibiotic dehydratase N-terminal" evidence="3">
    <location>
        <begin position="324"/>
        <end position="757"/>
    </location>
</feature>
<feature type="domain" description="Lantibiotic dehydratase N-terminal" evidence="3">
    <location>
        <begin position="880"/>
        <end position="956"/>
    </location>
</feature>
<evidence type="ECO:0000256" key="1">
    <source>
        <dbReference type="ARBA" id="ARBA00007169"/>
    </source>
</evidence>
<evidence type="ECO:0000259" key="3">
    <source>
        <dbReference type="Pfam" id="PF04738"/>
    </source>
</evidence>
<dbReference type="Gene3D" id="3.40.50.1820">
    <property type="entry name" value="alpha/beta hydrolase"/>
    <property type="match status" value="1"/>
</dbReference>
<comment type="caution">
    <text evidence="4">The sequence shown here is derived from an EMBL/GenBank/DDBJ whole genome shotgun (WGS) entry which is preliminary data.</text>
</comment>
<proteinExistence type="inferred from homology"/>
<dbReference type="InterPro" id="IPR029058">
    <property type="entry name" value="AB_hydrolase_fold"/>
</dbReference>
<dbReference type="EMBL" id="JBHUFV010000038">
    <property type="protein sequence ID" value="MFD1935086.1"/>
    <property type="molecule type" value="Genomic_DNA"/>
</dbReference>
<dbReference type="SUPFAM" id="SSF53474">
    <property type="entry name" value="alpha/beta-Hydrolases"/>
    <property type="match status" value="1"/>
</dbReference>
<protein>
    <submittedName>
        <fullName evidence="4">Thioesterase domain-containing protein</fullName>
    </submittedName>
</protein>
<feature type="domain" description="Thioesterase" evidence="2">
    <location>
        <begin position="23"/>
        <end position="242"/>
    </location>
</feature>
<accession>A0ABW4T049</accession>
<evidence type="ECO:0000259" key="2">
    <source>
        <dbReference type="Pfam" id="PF00975"/>
    </source>
</evidence>
<gene>
    <name evidence="4" type="ORF">ACFSKW_26785</name>
</gene>
<comment type="similarity">
    <text evidence="1">Belongs to the thioesterase family.</text>
</comment>
<dbReference type="InterPro" id="IPR012223">
    <property type="entry name" value="TEII"/>
</dbReference>
<dbReference type="PANTHER" id="PTHR11487:SF0">
    <property type="entry name" value="S-ACYL FATTY ACID SYNTHASE THIOESTERASE, MEDIUM CHAIN"/>
    <property type="match status" value="1"/>
</dbReference>
<name>A0ABW4T049_9ACTN</name>
<evidence type="ECO:0000313" key="4">
    <source>
        <dbReference type="EMBL" id="MFD1935086.1"/>
    </source>
</evidence>